<dbReference type="SUPFAM" id="SSF51306">
    <property type="entry name" value="LexA/Signal peptidase"/>
    <property type="match status" value="1"/>
</dbReference>
<dbReference type="GO" id="GO:0004252">
    <property type="term" value="F:serine-type endopeptidase activity"/>
    <property type="evidence" value="ECO:0007669"/>
    <property type="project" value="UniProtKB-UniRule"/>
</dbReference>
<evidence type="ECO:0000256" key="4">
    <source>
        <dbReference type="ARBA" id="ARBA00023136"/>
    </source>
</evidence>
<proteinExistence type="predicted"/>
<dbReference type="KEGG" id="plen:EIM92_08875"/>
<dbReference type="AlphaFoldDB" id="A0A3Q8S4J4"/>
<gene>
    <name evidence="7" type="ORF">EIM92_08875</name>
</gene>
<dbReference type="PANTHER" id="PTHR10806">
    <property type="entry name" value="SIGNAL PEPTIDASE COMPLEX CATALYTIC SUBUNIT SEC11"/>
    <property type="match status" value="1"/>
</dbReference>
<evidence type="ECO:0000313" key="8">
    <source>
        <dbReference type="Proteomes" id="UP000273145"/>
    </source>
</evidence>
<dbReference type="PANTHER" id="PTHR10806:SF6">
    <property type="entry name" value="SIGNAL PEPTIDASE COMPLEX CATALYTIC SUBUNIT SEC11"/>
    <property type="match status" value="1"/>
</dbReference>
<dbReference type="Proteomes" id="UP000273145">
    <property type="component" value="Chromosome"/>
</dbReference>
<evidence type="ECO:0000256" key="3">
    <source>
        <dbReference type="ARBA" id="ARBA00022989"/>
    </source>
</evidence>
<dbReference type="PRINTS" id="PR00728">
    <property type="entry name" value="SIGNALPTASE"/>
</dbReference>
<dbReference type="CDD" id="cd06462">
    <property type="entry name" value="Peptidase_S24_S26"/>
    <property type="match status" value="1"/>
</dbReference>
<dbReference type="InterPro" id="IPR001733">
    <property type="entry name" value="Peptidase_S26B"/>
</dbReference>
<evidence type="ECO:0000256" key="6">
    <source>
        <dbReference type="SAM" id="Phobius"/>
    </source>
</evidence>
<comment type="subcellular location">
    <subcellularLocation>
        <location evidence="1">Membrane</location>
    </subcellularLocation>
</comment>
<dbReference type="NCBIfam" id="NF046067">
    <property type="entry name" value="SigPepSipWBacil"/>
    <property type="match status" value="1"/>
</dbReference>
<keyword evidence="2 6" id="KW-0812">Transmembrane</keyword>
<evidence type="ECO:0000256" key="1">
    <source>
        <dbReference type="ARBA" id="ARBA00004370"/>
    </source>
</evidence>
<protein>
    <recommendedName>
        <fullName evidence="5">Signal peptidase I</fullName>
        <ecNumber evidence="5">3.4.21.89</ecNumber>
    </recommendedName>
</protein>
<feature type="transmembrane region" description="Helical" evidence="6">
    <location>
        <begin position="12"/>
        <end position="32"/>
    </location>
</feature>
<feature type="transmembrane region" description="Helical" evidence="6">
    <location>
        <begin position="155"/>
        <end position="177"/>
    </location>
</feature>
<sequence length="199" mass="21558">MRLIWKTAVQALYCIILLFCVAVIGSILVAKITGDEPSFYGYKLKTVLSGSMEPAIRTGSVIAISTSDIGSGNRFKTGDIITFQADKHRLITHRIIEVRMNKADNNVLYRTQGDNNQAPDSALVSPANIVGAYTGFTIPYAGYFISFAVTKTGSIALLIIPGLLLFLYGAFSICKFISRLEQQLNDRVSPNSGSDHGSG</sequence>
<organism evidence="7 8">
    <name type="scientific">Paenibacillus lentus</name>
    <dbReference type="NCBI Taxonomy" id="1338368"/>
    <lineage>
        <taxon>Bacteria</taxon>
        <taxon>Bacillati</taxon>
        <taxon>Bacillota</taxon>
        <taxon>Bacilli</taxon>
        <taxon>Bacillales</taxon>
        <taxon>Paenibacillaceae</taxon>
        <taxon>Paenibacillus</taxon>
    </lineage>
</organism>
<keyword evidence="8" id="KW-1185">Reference proteome</keyword>
<name>A0A3Q8S4J4_9BACL</name>
<dbReference type="GO" id="GO:0009003">
    <property type="term" value="F:signal peptidase activity"/>
    <property type="evidence" value="ECO:0007669"/>
    <property type="project" value="UniProtKB-EC"/>
</dbReference>
<dbReference type="GO" id="GO:0016020">
    <property type="term" value="C:membrane"/>
    <property type="evidence" value="ECO:0007669"/>
    <property type="project" value="UniProtKB-SubCell"/>
</dbReference>
<dbReference type="EMBL" id="CP034248">
    <property type="protein sequence ID" value="AZK46278.1"/>
    <property type="molecule type" value="Genomic_DNA"/>
</dbReference>
<keyword evidence="7" id="KW-0378">Hydrolase</keyword>
<evidence type="ECO:0000313" key="7">
    <source>
        <dbReference type="EMBL" id="AZK46278.1"/>
    </source>
</evidence>
<accession>A0A3Q8S4J4</accession>
<dbReference type="GO" id="GO:0006465">
    <property type="term" value="P:signal peptide processing"/>
    <property type="evidence" value="ECO:0007669"/>
    <property type="project" value="UniProtKB-UniRule"/>
</dbReference>
<dbReference type="NCBIfam" id="TIGR02228">
    <property type="entry name" value="sigpep_I_arch"/>
    <property type="match status" value="1"/>
</dbReference>
<keyword evidence="3 6" id="KW-1133">Transmembrane helix</keyword>
<evidence type="ECO:0000256" key="5">
    <source>
        <dbReference type="NCBIfam" id="TIGR02228"/>
    </source>
</evidence>
<reference evidence="7 8" key="1">
    <citation type="submission" date="2018-11" db="EMBL/GenBank/DDBJ databases">
        <title>Genome sequencing of Paenibacillus lentus DSM25539(T).</title>
        <authorList>
            <person name="Kook J.-K."/>
            <person name="Park S.-N."/>
            <person name="Lim Y.K."/>
        </authorList>
    </citation>
    <scope>NUCLEOTIDE SEQUENCE [LARGE SCALE GENOMIC DNA]</scope>
    <source>
        <strain evidence="7 8">DSM 25539</strain>
    </source>
</reference>
<keyword evidence="4 6" id="KW-0472">Membrane</keyword>
<dbReference type="EC" id="3.4.21.89" evidence="5"/>
<evidence type="ECO:0000256" key="2">
    <source>
        <dbReference type="ARBA" id="ARBA00022692"/>
    </source>
</evidence>
<dbReference type="RefSeq" id="WP_125082342.1">
    <property type="nucleotide sequence ID" value="NZ_CP034248.1"/>
</dbReference>
<dbReference type="InterPro" id="IPR036286">
    <property type="entry name" value="LexA/Signal_pep-like_sf"/>
</dbReference>
<dbReference type="OrthoDB" id="2243765at2"/>